<keyword evidence="1" id="KW-0479">Metal-binding</keyword>
<dbReference type="Proteomes" id="UP000694888">
    <property type="component" value="Unplaced"/>
</dbReference>
<keyword evidence="1" id="KW-0863">Zinc-finger</keyword>
<keyword evidence="1" id="KW-0862">Zinc</keyword>
<dbReference type="PROSITE" id="PS00028">
    <property type="entry name" value="ZINC_FINGER_C2H2_1"/>
    <property type="match status" value="1"/>
</dbReference>
<feature type="region of interest" description="Disordered" evidence="2">
    <location>
        <begin position="173"/>
        <end position="231"/>
    </location>
</feature>
<feature type="compositionally biased region" description="Basic and acidic residues" evidence="2">
    <location>
        <begin position="730"/>
        <end position="774"/>
    </location>
</feature>
<feature type="compositionally biased region" description="Gly residues" evidence="2">
    <location>
        <begin position="173"/>
        <end position="188"/>
    </location>
</feature>
<accession>A0ABM1W227</accession>
<feature type="compositionally biased region" description="Low complexity" evidence="2">
    <location>
        <begin position="422"/>
        <end position="470"/>
    </location>
</feature>
<feature type="compositionally biased region" description="Gly residues" evidence="2">
    <location>
        <begin position="517"/>
        <end position="526"/>
    </location>
</feature>
<reference evidence="5" key="1">
    <citation type="submission" date="2025-08" db="UniProtKB">
        <authorList>
            <consortium name="RefSeq"/>
        </authorList>
    </citation>
    <scope>IDENTIFICATION</scope>
</reference>
<evidence type="ECO:0000313" key="5">
    <source>
        <dbReference type="RefSeq" id="XP_035828720.1"/>
    </source>
</evidence>
<dbReference type="RefSeq" id="XP_035828720.1">
    <property type="nucleotide sequence ID" value="XM_035972827.1"/>
</dbReference>
<evidence type="ECO:0000313" key="4">
    <source>
        <dbReference type="Proteomes" id="UP000694888"/>
    </source>
</evidence>
<feature type="region of interest" description="Disordered" evidence="2">
    <location>
        <begin position="95"/>
        <end position="123"/>
    </location>
</feature>
<feature type="domain" description="C2H2-type" evidence="3">
    <location>
        <begin position="32"/>
        <end position="59"/>
    </location>
</feature>
<feature type="compositionally biased region" description="Polar residues" evidence="2">
    <location>
        <begin position="493"/>
        <end position="507"/>
    </location>
</feature>
<feature type="compositionally biased region" description="Acidic residues" evidence="2">
    <location>
        <begin position="805"/>
        <end position="824"/>
    </location>
</feature>
<feature type="compositionally biased region" description="Basic residues" evidence="2">
    <location>
        <begin position="196"/>
        <end position="216"/>
    </location>
</feature>
<feature type="compositionally biased region" description="Acidic residues" evidence="2">
    <location>
        <begin position="836"/>
        <end position="850"/>
    </location>
</feature>
<dbReference type="SUPFAM" id="SSF57667">
    <property type="entry name" value="beta-beta-alpha zinc fingers"/>
    <property type="match status" value="1"/>
</dbReference>
<feature type="compositionally biased region" description="Basic and acidic residues" evidence="2">
    <location>
        <begin position="292"/>
        <end position="303"/>
    </location>
</feature>
<evidence type="ECO:0000259" key="3">
    <source>
        <dbReference type="PROSITE" id="PS50157"/>
    </source>
</evidence>
<name>A0ABM1W227_APLCA</name>
<organism evidence="4 5">
    <name type="scientific">Aplysia californica</name>
    <name type="common">California sea hare</name>
    <dbReference type="NCBI Taxonomy" id="6500"/>
    <lineage>
        <taxon>Eukaryota</taxon>
        <taxon>Metazoa</taxon>
        <taxon>Spiralia</taxon>
        <taxon>Lophotrochozoa</taxon>
        <taxon>Mollusca</taxon>
        <taxon>Gastropoda</taxon>
        <taxon>Heterobranchia</taxon>
        <taxon>Euthyneura</taxon>
        <taxon>Tectipleura</taxon>
        <taxon>Aplysiida</taxon>
        <taxon>Aplysioidea</taxon>
        <taxon>Aplysiidae</taxon>
        <taxon>Aplysia</taxon>
    </lineage>
</organism>
<feature type="region of interest" description="Disordered" evidence="2">
    <location>
        <begin position="1"/>
        <end position="21"/>
    </location>
</feature>
<dbReference type="InterPro" id="IPR036236">
    <property type="entry name" value="Znf_C2H2_sf"/>
</dbReference>
<gene>
    <name evidence="5" type="primary">LOC101861620</name>
</gene>
<feature type="region of interest" description="Disordered" evidence="2">
    <location>
        <begin position="612"/>
        <end position="684"/>
    </location>
</feature>
<feature type="region of interest" description="Disordered" evidence="2">
    <location>
        <begin position="279"/>
        <end position="529"/>
    </location>
</feature>
<dbReference type="InterPro" id="IPR013087">
    <property type="entry name" value="Znf_C2H2_type"/>
</dbReference>
<protein>
    <submittedName>
        <fullName evidence="5">Protein qua-1</fullName>
    </submittedName>
</protein>
<feature type="compositionally biased region" description="Polar residues" evidence="2">
    <location>
        <begin position="399"/>
        <end position="409"/>
    </location>
</feature>
<feature type="region of interest" description="Disordered" evidence="2">
    <location>
        <begin position="711"/>
        <end position="856"/>
    </location>
</feature>
<dbReference type="PROSITE" id="PS50157">
    <property type="entry name" value="ZINC_FINGER_C2H2_2"/>
    <property type="match status" value="1"/>
</dbReference>
<feature type="compositionally biased region" description="Acidic residues" evidence="2">
    <location>
        <begin position="110"/>
        <end position="123"/>
    </location>
</feature>
<evidence type="ECO:0000256" key="1">
    <source>
        <dbReference type="PROSITE-ProRule" id="PRU00042"/>
    </source>
</evidence>
<proteinExistence type="predicted"/>
<sequence length="856" mass="88662">MTSVSAPSPPAVGQPGLTDDPMSAARCLGDGTTCGQCGKHFSHAFYFSTHIASHASGLEGQIVGQCGRCGLVFYEQETYVAHMVSAQELIDAETCPASQRRPAPNGWMKEEEEEEEDREGEGVVELDRDVVDSQEENDKVAAYLKNLADLGLPVDVPGFDIFPYEGGGGLDGGGRGRGGRWGGRGGGNPPEMKVGGRSRVRGRGRARGQGRGRARGRGGAGAKSGGFPTSSMMMMMPPPSSGLWGAGGCHTGRVLDAPPKKASPKYTYIDEDEDELWAQDDLEVMPRSGKMSRGERLRQRQERLSGSGSREAAQSGHKNVLDAAHTSAPSLSSDVPSSTPSSSSGIQTSTSSSSSSGIHLSTSSSSSSSGIHTASSSSSSNGQSSTSSTDAHVSASSSGVSQETGSDPGSTAVVAEDAIPESSVESSSNSDNKISSSNNSKNNATASNGCLKGTSSASTAAASTATAAATKTVRFKNMEEDDDDDDVVCLTDITPSPAQNHLSMSTNGGRRRRRGGRPGGGGGRGRSLGTDLEQVKIASREYVEQMLSFPVIPDVSESVRGARGGGVTRVADGVTRRRGGRVTRVMDGGMGRRGAMGRVADSVSRTMQLLGSGSGVSTVLPVSPHRGRPSQRLPSSGRGLSGGDGRDHSVVLSSPEGASWSGMTVSRGGRGRGERGRGLRRVPPQPSQVIVIDDEIEEVNDDDEDMDVVCVDSNPSLPPDGTGVRVGQKRGAEGEGRSAPEGKRLRTADSSKEVTDGDGAFCRDGEIEAGRNEGDGDAGSEGVKEDILDGEEIDGWKVTISQDSGAEEEEEDDSEGDDDNDGDDNGSGSGGAEVPPCEDGDDNELNDGEDKDGSDF</sequence>
<keyword evidence="4" id="KW-1185">Reference proteome</keyword>
<feature type="compositionally biased region" description="Low complexity" evidence="2">
    <location>
        <begin position="326"/>
        <end position="398"/>
    </location>
</feature>
<evidence type="ECO:0000256" key="2">
    <source>
        <dbReference type="SAM" id="MobiDB-lite"/>
    </source>
</evidence>
<dbReference type="GeneID" id="101861620"/>